<proteinExistence type="inferred from homology"/>
<dbReference type="Pfam" id="PF02384">
    <property type="entry name" value="N6_Mtase"/>
    <property type="match status" value="1"/>
</dbReference>
<dbReference type="PANTHER" id="PTHR42998:SF1">
    <property type="entry name" value="TYPE I RESTRICTION ENZYME HINDI METHYLASE SUBUNIT"/>
    <property type="match status" value="1"/>
</dbReference>
<dbReference type="EMBL" id="PHUJ01000003">
    <property type="protein sequence ID" value="PKB30201.1"/>
    <property type="molecule type" value="Genomic_DNA"/>
</dbReference>
<evidence type="ECO:0000313" key="11">
    <source>
        <dbReference type="Proteomes" id="UP000232453"/>
    </source>
</evidence>
<keyword evidence="6" id="KW-0680">Restriction system</keyword>
<dbReference type="Proteomes" id="UP000232453">
    <property type="component" value="Unassembled WGS sequence"/>
</dbReference>
<dbReference type="GO" id="GO:0008170">
    <property type="term" value="F:N-methyltransferase activity"/>
    <property type="evidence" value="ECO:0007669"/>
    <property type="project" value="InterPro"/>
</dbReference>
<gene>
    <name evidence="10" type="ORF">ATL51_1860</name>
</gene>
<dbReference type="GO" id="GO:0003677">
    <property type="term" value="F:DNA binding"/>
    <property type="evidence" value="ECO:0007669"/>
    <property type="project" value="InterPro"/>
</dbReference>
<dbReference type="InterPro" id="IPR002052">
    <property type="entry name" value="DNA_methylase_N6_adenine_CS"/>
</dbReference>
<evidence type="ECO:0000313" key="10">
    <source>
        <dbReference type="EMBL" id="PKB30201.1"/>
    </source>
</evidence>
<dbReference type="GO" id="GO:0032259">
    <property type="term" value="P:methylation"/>
    <property type="evidence" value="ECO:0007669"/>
    <property type="project" value="UniProtKB-KW"/>
</dbReference>
<evidence type="ECO:0000256" key="3">
    <source>
        <dbReference type="ARBA" id="ARBA00022603"/>
    </source>
</evidence>
<dbReference type="InterPro" id="IPR003356">
    <property type="entry name" value="DNA_methylase_A-5"/>
</dbReference>
<dbReference type="PRINTS" id="PR00507">
    <property type="entry name" value="N12N6MTFRASE"/>
</dbReference>
<dbReference type="GO" id="GO:0009007">
    <property type="term" value="F:site-specific DNA-methyltransferase (adenine-specific) activity"/>
    <property type="evidence" value="ECO:0007669"/>
    <property type="project" value="UniProtKB-EC"/>
</dbReference>
<dbReference type="Pfam" id="PF12161">
    <property type="entry name" value="HsdM_N"/>
    <property type="match status" value="1"/>
</dbReference>
<dbReference type="PANTHER" id="PTHR42998">
    <property type="entry name" value="TYPE I RESTRICTION ENZYME HINDVIIP M PROTEIN-RELATED"/>
    <property type="match status" value="1"/>
</dbReference>
<dbReference type="Gene3D" id="1.20.1260.30">
    <property type="match status" value="1"/>
</dbReference>
<feature type="domain" description="DNA methylase adenine-specific" evidence="8">
    <location>
        <begin position="177"/>
        <end position="501"/>
    </location>
</feature>
<evidence type="ECO:0000259" key="9">
    <source>
        <dbReference type="Pfam" id="PF12161"/>
    </source>
</evidence>
<dbReference type="EC" id="2.1.1.72" evidence="2"/>
<evidence type="ECO:0000256" key="1">
    <source>
        <dbReference type="ARBA" id="ARBA00006594"/>
    </source>
</evidence>
<dbReference type="SUPFAM" id="SSF53335">
    <property type="entry name" value="S-adenosyl-L-methionine-dependent methyltransferases"/>
    <property type="match status" value="1"/>
</dbReference>
<evidence type="ECO:0000256" key="7">
    <source>
        <dbReference type="ARBA" id="ARBA00047942"/>
    </source>
</evidence>
<name>A0AA44ZNQ4_PSEA5</name>
<keyword evidence="4" id="KW-0808">Transferase</keyword>
<dbReference type="InterPro" id="IPR022749">
    <property type="entry name" value="D12N6_MeTrfase_N"/>
</dbReference>
<comment type="caution">
    <text evidence="10">The sequence shown here is derived from an EMBL/GenBank/DDBJ whole genome shotgun (WGS) entry which is preliminary data.</text>
</comment>
<organism evidence="10 11">
    <name type="scientific">Pseudonocardia alni</name>
    <name type="common">Amycolata alni</name>
    <dbReference type="NCBI Taxonomy" id="33907"/>
    <lineage>
        <taxon>Bacteria</taxon>
        <taxon>Bacillati</taxon>
        <taxon>Actinomycetota</taxon>
        <taxon>Actinomycetes</taxon>
        <taxon>Pseudonocardiales</taxon>
        <taxon>Pseudonocardiaceae</taxon>
        <taxon>Pseudonocardia</taxon>
    </lineage>
</organism>
<dbReference type="PROSITE" id="PS00092">
    <property type="entry name" value="N6_MTASE"/>
    <property type="match status" value="1"/>
</dbReference>
<dbReference type="GO" id="GO:0009307">
    <property type="term" value="P:DNA restriction-modification system"/>
    <property type="evidence" value="ECO:0007669"/>
    <property type="project" value="UniProtKB-KW"/>
</dbReference>
<reference evidence="10 11" key="1">
    <citation type="submission" date="2017-11" db="EMBL/GenBank/DDBJ databases">
        <title>Sequencing the genomes of 1000 actinobacteria strains.</title>
        <authorList>
            <person name="Klenk H.-P."/>
        </authorList>
    </citation>
    <scope>NUCLEOTIDE SEQUENCE [LARGE SCALE GENOMIC DNA]</scope>
    <source>
        <strain evidence="10 11">DSM 44104</strain>
    </source>
</reference>
<evidence type="ECO:0000256" key="5">
    <source>
        <dbReference type="ARBA" id="ARBA00022691"/>
    </source>
</evidence>
<comment type="catalytic activity">
    <reaction evidence="7">
        <text>a 2'-deoxyadenosine in DNA + S-adenosyl-L-methionine = an N(6)-methyl-2'-deoxyadenosine in DNA + S-adenosyl-L-homocysteine + H(+)</text>
        <dbReference type="Rhea" id="RHEA:15197"/>
        <dbReference type="Rhea" id="RHEA-COMP:12418"/>
        <dbReference type="Rhea" id="RHEA-COMP:12419"/>
        <dbReference type="ChEBI" id="CHEBI:15378"/>
        <dbReference type="ChEBI" id="CHEBI:57856"/>
        <dbReference type="ChEBI" id="CHEBI:59789"/>
        <dbReference type="ChEBI" id="CHEBI:90615"/>
        <dbReference type="ChEBI" id="CHEBI:90616"/>
        <dbReference type="EC" id="2.1.1.72"/>
    </reaction>
</comment>
<comment type="similarity">
    <text evidence="1">Belongs to the N(4)/N(6)-methyltransferase family.</text>
</comment>
<dbReference type="InterPro" id="IPR052916">
    <property type="entry name" value="Type-I_RE_MTase_Subunit"/>
</dbReference>
<dbReference type="Gene3D" id="3.40.50.150">
    <property type="entry name" value="Vaccinia Virus protein VP39"/>
    <property type="match status" value="1"/>
</dbReference>
<keyword evidence="3" id="KW-0489">Methyltransferase</keyword>
<protein>
    <recommendedName>
        <fullName evidence="2">site-specific DNA-methyltransferase (adenine-specific)</fullName>
        <ecNumber evidence="2">2.1.1.72</ecNumber>
    </recommendedName>
</protein>
<evidence type="ECO:0000259" key="8">
    <source>
        <dbReference type="Pfam" id="PF02384"/>
    </source>
</evidence>
<evidence type="ECO:0000256" key="2">
    <source>
        <dbReference type="ARBA" id="ARBA00011900"/>
    </source>
</evidence>
<dbReference type="AlphaFoldDB" id="A0AA44ZNQ4"/>
<dbReference type="RefSeq" id="WP_100878341.1">
    <property type="nucleotide sequence ID" value="NZ_PHUJ01000003.1"/>
</dbReference>
<feature type="domain" description="N6 adenine-specific DNA methyltransferase N-terminal" evidence="9">
    <location>
        <begin position="18"/>
        <end position="164"/>
    </location>
</feature>
<keyword evidence="5" id="KW-0949">S-adenosyl-L-methionine</keyword>
<dbReference type="InterPro" id="IPR029063">
    <property type="entry name" value="SAM-dependent_MTases_sf"/>
</dbReference>
<evidence type="ECO:0000256" key="4">
    <source>
        <dbReference type="ARBA" id="ARBA00022679"/>
    </source>
</evidence>
<sequence>MPPRKTTEPLAPSTMKELKDTLWKAADKLRGSLSANQYKDVILGLVFLKYVSDAYDERREAIRTDLAAEGYDADQIADLIDDPEEYQGYGVFVVPPEARWAYLAENAKGKPAVGAQPARTIGSLVDEAMDAIMRANESLRGTLPRLYNKDNIDQRRLGELIDLFNSARFSRQGEHRARDLMGEVYEYFLGNFARAEGRRGGEFFTPPSVVKVLVEVLEPSKGRVYDPCCGSGGMFVQTERFIYEHDGDPKDISIFGQESIEETWRMAKMNLAIHGIDNAGLGPRWGDTFARDVHGDVKMDYVLANPPFNIKHWTRNVEDPRWRFGVPPANNANYAWIQHILSKLAPGGKAGVVMANGSMSSNSNGEGDIRAEIVKADLVSCMVALPTQLFRSTGIAVCLWFFAKGKGAGKHGSIDRSGQVLFIDARELGYMVDRAERALTNEEIVRIGDTYHAWRGSPSAAAKGVTYEDVPGFCKSATLDEIKAADYALTPGRYVGAAEVANDGEPVDAKIERLSKELLICFDESARLEKVVREQLERLA</sequence>
<accession>A0AA44ZNQ4</accession>
<dbReference type="InterPro" id="IPR038333">
    <property type="entry name" value="T1MK-like_N_sf"/>
</dbReference>
<evidence type="ECO:0000256" key="6">
    <source>
        <dbReference type="ARBA" id="ARBA00022747"/>
    </source>
</evidence>